<accession>W9C733</accession>
<proteinExistence type="predicted"/>
<evidence type="ECO:0000313" key="2">
    <source>
        <dbReference type="EMBL" id="ESZ91671.1"/>
    </source>
</evidence>
<dbReference type="HOGENOM" id="CLU_1982868_0_0_1"/>
<evidence type="ECO:0000256" key="1">
    <source>
        <dbReference type="SAM" id="MobiDB-lite"/>
    </source>
</evidence>
<reference evidence="2 3" key="1">
    <citation type="journal article" date="2014" name="Genome Announc.">
        <title>Draft genome sequence of Sclerotinia borealis, a psychrophilic plant pathogenic fungus.</title>
        <authorList>
            <person name="Mardanov A.V."/>
            <person name="Beletsky A.V."/>
            <person name="Kadnikov V.V."/>
            <person name="Ignatov A.N."/>
            <person name="Ravin N.V."/>
        </authorList>
    </citation>
    <scope>NUCLEOTIDE SEQUENCE [LARGE SCALE GENOMIC DNA]</scope>
    <source>
        <strain evidence="3">F-4157</strain>
    </source>
</reference>
<evidence type="ECO:0000313" key="3">
    <source>
        <dbReference type="Proteomes" id="UP000019487"/>
    </source>
</evidence>
<dbReference type="OrthoDB" id="4879928at2759"/>
<dbReference type="Proteomes" id="UP000019487">
    <property type="component" value="Unassembled WGS sequence"/>
</dbReference>
<keyword evidence="3" id="KW-1185">Reference proteome</keyword>
<feature type="region of interest" description="Disordered" evidence="1">
    <location>
        <begin position="104"/>
        <end position="126"/>
    </location>
</feature>
<dbReference type="AlphaFoldDB" id="W9C733"/>
<sequence length="126" mass="14379">MILVQHINTSGNEDDKLMAYQSRVIFFYLRTDGEAYTQAISTCWDSDESTERFKLNMNYAVFEADINYDQIYKNAEKIHKVFNILMTENFEEYVVEAGVTSKISVGNKDTQPGEPSESVSTDSSGY</sequence>
<name>W9C733_SCLBF</name>
<comment type="caution">
    <text evidence="2">The sequence shown here is derived from an EMBL/GenBank/DDBJ whole genome shotgun (WGS) entry which is preliminary data.</text>
</comment>
<feature type="compositionally biased region" description="Polar residues" evidence="1">
    <location>
        <begin position="117"/>
        <end position="126"/>
    </location>
</feature>
<protein>
    <submittedName>
        <fullName evidence="2">Uncharacterized protein</fullName>
    </submittedName>
</protein>
<dbReference type="EMBL" id="AYSA01000470">
    <property type="protein sequence ID" value="ESZ91671.1"/>
    <property type="molecule type" value="Genomic_DNA"/>
</dbReference>
<organism evidence="2 3">
    <name type="scientific">Sclerotinia borealis (strain F-4128)</name>
    <dbReference type="NCBI Taxonomy" id="1432307"/>
    <lineage>
        <taxon>Eukaryota</taxon>
        <taxon>Fungi</taxon>
        <taxon>Dikarya</taxon>
        <taxon>Ascomycota</taxon>
        <taxon>Pezizomycotina</taxon>
        <taxon>Leotiomycetes</taxon>
        <taxon>Helotiales</taxon>
        <taxon>Sclerotiniaceae</taxon>
        <taxon>Sclerotinia</taxon>
    </lineage>
</organism>
<gene>
    <name evidence="2" type="ORF">SBOR_7928</name>
</gene>